<dbReference type="RefSeq" id="WP_344707713.1">
    <property type="nucleotide sequence ID" value="NZ_BAABBQ010000001.1"/>
</dbReference>
<name>A0ABP7T9T4_9SPHN</name>
<dbReference type="EMBL" id="BAABBQ010000001">
    <property type="protein sequence ID" value="GAA4023185.1"/>
    <property type="molecule type" value="Genomic_DNA"/>
</dbReference>
<comment type="caution">
    <text evidence="2">The sequence shown here is derived from an EMBL/GenBank/DDBJ whole genome shotgun (WGS) entry which is preliminary data.</text>
</comment>
<keyword evidence="1" id="KW-0175">Coiled coil</keyword>
<evidence type="ECO:0000313" key="2">
    <source>
        <dbReference type="EMBL" id="GAA4023185.1"/>
    </source>
</evidence>
<reference evidence="3" key="1">
    <citation type="journal article" date="2019" name="Int. J. Syst. Evol. Microbiol.">
        <title>The Global Catalogue of Microorganisms (GCM) 10K type strain sequencing project: providing services to taxonomists for standard genome sequencing and annotation.</title>
        <authorList>
            <consortium name="The Broad Institute Genomics Platform"/>
            <consortium name="The Broad Institute Genome Sequencing Center for Infectious Disease"/>
            <person name="Wu L."/>
            <person name="Ma J."/>
        </authorList>
    </citation>
    <scope>NUCLEOTIDE SEQUENCE [LARGE SCALE GENOMIC DNA]</scope>
    <source>
        <strain evidence="3">JCM 17563</strain>
    </source>
</reference>
<keyword evidence="3" id="KW-1185">Reference proteome</keyword>
<proteinExistence type="predicted"/>
<protein>
    <submittedName>
        <fullName evidence="2">Uncharacterized protein</fullName>
    </submittedName>
</protein>
<dbReference type="Proteomes" id="UP001500235">
    <property type="component" value="Unassembled WGS sequence"/>
</dbReference>
<evidence type="ECO:0000256" key="1">
    <source>
        <dbReference type="SAM" id="Coils"/>
    </source>
</evidence>
<sequence length="114" mass="11990">MRRHILEQTAADVAHQVRAVEDSIEAALIELAELQNRMIRARSVTGVGIATGHQALEQVACSLQGLVSARGGMANCHAALVEARQKVPGLRTVSFGDSVECPPPGALSPLRAVS</sequence>
<accession>A0ABP7T9T4</accession>
<organism evidence="2 3">
    <name type="scientific">Sphingomonas swuensis</name>
    <dbReference type="NCBI Taxonomy" id="977800"/>
    <lineage>
        <taxon>Bacteria</taxon>
        <taxon>Pseudomonadati</taxon>
        <taxon>Pseudomonadota</taxon>
        <taxon>Alphaproteobacteria</taxon>
        <taxon>Sphingomonadales</taxon>
        <taxon>Sphingomonadaceae</taxon>
        <taxon>Sphingomonas</taxon>
    </lineage>
</organism>
<evidence type="ECO:0000313" key="3">
    <source>
        <dbReference type="Proteomes" id="UP001500235"/>
    </source>
</evidence>
<feature type="coiled-coil region" evidence="1">
    <location>
        <begin position="17"/>
        <end position="44"/>
    </location>
</feature>
<gene>
    <name evidence="2" type="ORF">GCM10022280_24860</name>
</gene>